<dbReference type="PANTHER" id="PTHR32468:SF0">
    <property type="entry name" value="K(+)_H(+) ANTIPORTER 1"/>
    <property type="match status" value="1"/>
</dbReference>
<keyword evidence="5" id="KW-0406">Ion transport</keyword>
<gene>
    <name evidence="9" type="ORF">HHL15_08750</name>
</gene>
<feature type="transmembrane region" description="Helical" evidence="7">
    <location>
        <begin position="117"/>
        <end position="138"/>
    </location>
</feature>
<evidence type="ECO:0000259" key="8">
    <source>
        <dbReference type="Pfam" id="PF00999"/>
    </source>
</evidence>
<proteinExistence type="predicted"/>
<evidence type="ECO:0000313" key="9">
    <source>
        <dbReference type="EMBL" id="NML25826.1"/>
    </source>
</evidence>
<evidence type="ECO:0000256" key="7">
    <source>
        <dbReference type="SAM" id="Phobius"/>
    </source>
</evidence>
<protein>
    <submittedName>
        <fullName evidence="9">Sodium:proton antiporter</fullName>
    </submittedName>
</protein>
<feature type="transmembrane region" description="Helical" evidence="7">
    <location>
        <begin position="217"/>
        <end position="235"/>
    </location>
</feature>
<organism evidence="9 10">
    <name type="scientific">Zoogloea dura</name>
    <dbReference type="NCBI Taxonomy" id="2728840"/>
    <lineage>
        <taxon>Bacteria</taxon>
        <taxon>Pseudomonadati</taxon>
        <taxon>Pseudomonadota</taxon>
        <taxon>Betaproteobacteria</taxon>
        <taxon>Rhodocyclales</taxon>
        <taxon>Zoogloeaceae</taxon>
        <taxon>Zoogloea</taxon>
    </lineage>
</organism>
<keyword evidence="10" id="KW-1185">Reference proteome</keyword>
<dbReference type="Proteomes" id="UP000580043">
    <property type="component" value="Unassembled WGS sequence"/>
</dbReference>
<evidence type="ECO:0000313" key="10">
    <source>
        <dbReference type="Proteomes" id="UP000580043"/>
    </source>
</evidence>
<feature type="domain" description="Cation/H+ exchanger transmembrane" evidence="8">
    <location>
        <begin position="36"/>
        <end position="418"/>
    </location>
</feature>
<accession>A0A848G494</accession>
<name>A0A848G494_9RHOO</name>
<dbReference type="RefSeq" id="WP_169145372.1">
    <property type="nucleotide sequence ID" value="NZ_JABBGA010000005.1"/>
</dbReference>
<feature type="transmembrane region" description="Helical" evidence="7">
    <location>
        <begin position="150"/>
        <end position="169"/>
    </location>
</feature>
<evidence type="ECO:0000256" key="4">
    <source>
        <dbReference type="ARBA" id="ARBA00022989"/>
    </source>
</evidence>
<keyword evidence="3 7" id="KW-0812">Transmembrane</keyword>
<dbReference type="InterPro" id="IPR050794">
    <property type="entry name" value="CPA2_transporter"/>
</dbReference>
<evidence type="ECO:0000256" key="1">
    <source>
        <dbReference type="ARBA" id="ARBA00004141"/>
    </source>
</evidence>
<evidence type="ECO:0000256" key="6">
    <source>
        <dbReference type="ARBA" id="ARBA00023136"/>
    </source>
</evidence>
<feature type="transmembrane region" description="Helical" evidence="7">
    <location>
        <begin position="84"/>
        <end position="105"/>
    </location>
</feature>
<comment type="subcellular location">
    <subcellularLocation>
        <location evidence="1">Membrane</location>
        <topology evidence="1">Multi-pass membrane protein</topology>
    </subcellularLocation>
</comment>
<dbReference type="GO" id="GO:1902600">
    <property type="term" value="P:proton transmembrane transport"/>
    <property type="evidence" value="ECO:0007669"/>
    <property type="project" value="InterPro"/>
</dbReference>
<feature type="transmembrane region" description="Helical" evidence="7">
    <location>
        <begin position="181"/>
        <end position="205"/>
    </location>
</feature>
<reference evidence="9 10" key="1">
    <citation type="submission" date="2020-04" db="EMBL/GenBank/DDBJ databases">
        <title>Zoogloea sp. G-4-1-14 isolated from soil.</title>
        <authorList>
            <person name="Dahal R.H."/>
        </authorList>
    </citation>
    <scope>NUCLEOTIDE SEQUENCE [LARGE SCALE GENOMIC DNA]</scope>
    <source>
        <strain evidence="9 10">G-4-1-14</strain>
    </source>
</reference>
<dbReference type="InterPro" id="IPR006153">
    <property type="entry name" value="Cation/H_exchanger_TM"/>
</dbReference>
<keyword evidence="6 7" id="KW-0472">Membrane</keyword>
<feature type="transmembrane region" description="Helical" evidence="7">
    <location>
        <begin position="256"/>
        <end position="283"/>
    </location>
</feature>
<keyword evidence="4 7" id="KW-1133">Transmembrane helix</keyword>
<dbReference type="InterPro" id="IPR038770">
    <property type="entry name" value="Na+/solute_symporter_sf"/>
</dbReference>
<feature type="transmembrane region" description="Helical" evidence="7">
    <location>
        <begin position="397"/>
        <end position="416"/>
    </location>
</feature>
<comment type="caution">
    <text evidence="9">The sequence shown here is derived from an EMBL/GenBank/DDBJ whole genome shotgun (WGS) entry which is preliminary data.</text>
</comment>
<dbReference type="Pfam" id="PF00999">
    <property type="entry name" value="Na_H_Exchanger"/>
    <property type="match status" value="1"/>
</dbReference>
<keyword evidence="2" id="KW-0813">Transport</keyword>
<dbReference type="PANTHER" id="PTHR32468">
    <property type="entry name" value="CATION/H + ANTIPORTER"/>
    <property type="match status" value="1"/>
</dbReference>
<evidence type="ECO:0000256" key="3">
    <source>
        <dbReference type="ARBA" id="ARBA00022692"/>
    </source>
</evidence>
<feature type="transmembrane region" description="Helical" evidence="7">
    <location>
        <begin position="53"/>
        <end position="72"/>
    </location>
</feature>
<feature type="transmembrane region" description="Helical" evidence="7">
    <location>
        <begin position="20"/>
        <end position="41"/>
    </location>
</feature>
<dbReference type="GO" id="GO:0016020">
    <property type="term" value="C:membrane"/>
    <property type="evidence" value="ECO:0007669"/>
    <property type="project" value="UniProtKB-SubCell"/>
</dbReference>
<dbReference type="GO" id="GO:0015297">
    <property type="term" value="F:antiporter activity"/>
    <property type="evidence" value="ECO:0007669"/>
    <property type="project" value="InterPro"/>
</dbReference>
<evidence type="ECO:0000256" key="2">
    <source>
        <dbReference type="ARBA" id="ARBA00022448"/>
    </source>
</evidence>
<feature type="transmembrane region" description="Helical" evidence="7">
    <location>
        <begin position="303"/>
        <end position="321"/>
    </location>
</feature>
<dbReference type="Gene3D" id="1.20.1530.20">
    <property type="match status" value="1"/>
</dbReference>
<dbReference type="AlphaFoldDB" id="A0A848G494"/>
<sequence>MSTGHQLAASISVHKTEATLFFTLLQLTVIVLAGRIGGILAKRVGQSPAVGEIIIGILLGPSLFGLLAPDVFDYVFRSAPPEPMQILSQIGLILLMFQIGIEFDFSHLSERHNRKAVSRVALAGLAAPFALGLTFGWVSAPELSPQADRLASGLFIATAFSITALPILGRIMIEFELTRRPIGVIAISAAAINDVVGWLLLALVTTLTLSRFDALEFGTKVVLVALVMAVAWYGLRPLMKLAVRRTRHHGHLSPHLMGLLLAAIFLCAMATYKLGIFAIFGGFVMGVLVHDEHELVKAWKERIGHFVSVFFLPIFFTYTGLRTNIGGLDTASLWGWCILTTLLATLGKFGGTYVAARSCGLGHAESSVLGIMMNTRALMELIVINVGYDLGVISQDMFTMLVLMAIVSTVVTTPGLRRWLPRMGLPVPGRSAPDQPAPEQARQTP</sequence>
<feature type="transmembrane region" description="Helical" evidence="7">
    <location>
        <begin position="333"/>
        <end position="356"/>
    </location>
</feature>
<dbReference type="EMBL" id="JABBGA010000005">
    <property type="protein sequence ID" value="NML25826.1"/>
    <property type="molecule type" value="Genomic_DNA"/>
</dbReference>
<evidence type="ECO:0000256" key="5">
    <source>
        <dbReference type="ARBA" id="ARBA00023065"/>
    </source>
</evidence>